<gene>
    <name evidence="1" type="ORF">SAMN05660831_01822</name>
</gene>
<dbReference type="Proteomes" id="UP000198611">
    <property type="component" value="Unassembled WGS sequence"/>
</dbReference>
<dbReference type="Pfam" id="PF14375">
    <property type="entry name" value="Cys_rich_CWC"/>
    <property type="match status" value="1"/>
</dbReference>
<dbReference type="STRING" id="1123397.SAMN05660831_01822"/>
<proteinExistence type="predicted"/>
<dbReference type="AlphaFoldDB" id="A0A1I1TCP8"/>
<accession>A0A1I1TCP8</accession>
<name>A0A1I1TCP8_9GAMM</name>
<sequence length="64" mass="7048">MPAHEPKNCPRCGTAFECRVGNIERCQCQVVTIPEEVADELQTEYGDCLCADCLKELVSETAEA</sequence>
<reference evidence="1 2" key="1">
    <citation type="submission" date="2016-10" db="EMBL/GenBank/DDBJ databases">
        <authorList>
            <person name="de Groot N.N."/>
        </authorList>
    </citation>
    <scope>NUCLEOTIDE SEQUENCE [LARGE SCALE GENOMIC DNA]</scope>
    <source>
        <strain evidence="1 2">HL3</strain>
    </source>
</reference>
<protein>
    <submittedName>
        <fullName evidence="1">Cysteine-rich CWC</fullName>
    </submittedName>
</protein>
<dbReference type="InterPro" id="IPR032720">
    <property type="entry name" value="Cys_rich_CWC"/>
</dbReference>
<evidence type="ECO:0000313" key="1">
    <source>
        <dbReference type="EMBL" id="SFD54908.1"/>
    </source>
</evidence>
<evidence type="ECO:0000313" key="2">
    <source>
        <dbReference type="Proteomes" id="UP000198611"/>
    </source>
</evidence>
<dbReference type="RefSeq" id="WP_093428459.1">
    <property type="nucleotide sequence ID" value="NZ_FOMJ01000006.1"/>
</dbReference>
<keyword evidence="2" id="KW-1185">Reference proteome</keyword>
<dbReference type="OrthoDB" id="9800168at2"/>
<organism evidence="1 2">
    <name type="scientific">Thiohalospira halophila DSM 15071</name>
    <dbReference type="NCBI Taxonomy" id="1123397"/>
    <lineage>
        <taxon>Bacteria</taxon>
        <taxon>Pseudomonadati</taxon>
        <taxon>Pseudomonadota</taxon>
        <taxon>Gammaproteobacteria</taxon>
        <taxon>Thiohalospirales</taxon>
        <taxon>Thiohalospiraceae</taxon>
        <taxon>Thiohalospira</taxon>
    </lineage>
</organism>
<dbReference type="EMBL" id="FOMJ01000006">
    <property type="protein sequence ID" value="SFD54908.1"/>
    <property type="molecule type" value="Genomic_DNA"/>
</dbReference>